<sequence length="1652" mass="168834">MPRITHRPRWSRRGRLGRTAVAAALLASCAGIVPASPIEAAAKPPAPVSPSKAPSVEQSLATARRSGTAVEVGGAATPTDTVTANPDGTLTLSRTVVPTRKLVGGAWVGLDASLRRNGDGTLSTTATTGGLTLSGGGSGPLATMSGAGRSVAFSLPFALPAPTVSGDTATYAGVLPGVDLKVVAGLQGGFSHVLVVRDAAAAANPALRRLTLATKADGVALTADGHGNITGRDRAGEVVLTAPAPMAWDSARGLGAEARAASPGHGTSTVRGPGEAAKTAPIGVAVTPGGIELAPGADLLTGADTVYPVYIDPTFTWSSLGTGNNGWASISQHFQSTNYWKNTPDPDGRMQVGNSGSMWSHTLINFPIDTATLAGAAINSATIDITETWSYSCTPSRVNLYAPATTLTSSNATWNAWEGVNLGGVADYKNVAYGYNSSCPAHGVAFNVLDEVRADVGAGKKTQTFVLTGQNEGGDTNSWKEFLQTSPRLTITYNHRPNTPDGMTTSPATSCAAATPTTLGAGTVSLYAPVSDRDGGNLGVSFKLWKTGDATQTAVASSDPNLLTYRSGTTAVLVVPAAVLTGAAGGTLTGFSWKVQVTDFNMSGDWSATCRFDYDPAYPGAPGVTPPAEQTVIGRAAAFTIAAPVGGPTPVAYNYQLNGAAPATVNASAGGAQITVAPTRYTNTLTVTSLSAGGNFGDTARVVFNSDPAAAAADADLTGDGVADLLAAGGANGLPSGLWLSAGRAFADVNTNATDIGANGNGIGAGSPADFDGGQVVSGRFTGNGLQDVLVYYPSGSNAGGGSILHANGDGSVIQAQLTENQYTLGSDLLVDDLGNRPSQVANAGNTTGRGLLYPDLMGVAGDADDGYYLTYYPNLDLVGGYSAADRLSTPTPAGDMAWNQWTIATAQVAGATAMFLWNRGTGALHLWTDLRYDMDGTLSHTGRTLSGDWNAGTPVSLRAADIDADGTADLWAVGAGGTATAWLVTGLTGGTGTVTARPPRSLVTSAHTWPLNDGTGGARATNAADTTGTATLRASGNAVWHDGDLFSPSLLLNTDAAGTAVDPTGTGHLAGNGPLVDTTRSFSVSVWVKPTRAGGVIVSEDGAHSSRFIMWHEESDDTWRFGMAGGDITGWSYDQVISPAGARLGVWTHLVATYDADVSTMALYVNGLLTGTARHDRAVTWPATGDFVIGRYLNNGAPTAYYSGQVGNVRTWGTALTATQVGAANTTHARSGHWKFDTATGATSDGSGNGRPLTFNGAATTGTGKLGQGLVLNGTTGYASTGNVVNVAGGYTVCAWAKLDAVANLTYRAVFSQDASRSSGFWLRTNAQGHWEFVIGITDSQYTTVAAPALATAGTWTHLCGAWDAATSQMMLFVDGALAGAKTATGISAPGAFTIGRYKYLDGYAGAFAGVIDDVRTYVGGISDADQIRTIMDGRVGAEETDHARAGHWRFDTGTGILTDGSGNNRTLTLNGAATVGSDGRPVQGLVLNGTTGYASTGNVVNVAGGYTVCAWAKLDAVANLTYRAVFSQDASRSSGFWLRTNAQGHWEFVIGITDSQYTTVAAQGLATAGTWTHLCGTWDKATSTMMLFVDGTLAGSQTVTGISAQGAFTIGRYKYLDGYAGAFAGVIDDVRAYVGGITDAARIRAIMNDG</sequence>
<organism evidence="6 7">
    <name type="scientific">Sphaerisporangium corydalis</name>
    <dbReference type="NCBI Taxonomy" id="1441875"/>
    <lineage>
        <taxon>Bacteria</taxon>
        <taxon>Bacillati</taxon>
        <taxon>Actinomycetota</taxon>
        <taxon>Actinomycetes</taxon>
        <taxon>Streptosporangiales</taxon>
        <taxon>Streptosporangiaceae</taxon>
        <taxon>Sphaerisporangium</taxon>
    </lineage>
</organism>
<evidence type="ECO:0000313" key="7">
    <source>
        <dbReference type="Proteomes" id="UP001595891"/>
    </source>
</evidence>
<evidence type="ECO:0000256" key="2">
    <source>
        <dbReference type="ARBA" id="ARBA00023157"/>
    </source>
</evidence>
<evidence type="ECO:0000313" key="6">
    <source>
        <dbReference type="EMBL" id="MFC4589988.1"/>
    </source>
</evidence>
<dbReference type="Proteomes" id="UP001595891">
    <property type="component" value="Unassembled WGS sequence"/>
</dbReference>
<evidence type="ECO:0000259" key="5">
    <source>
        <dbReference type="SMART" id="SM00560"/>
    </source>
</evidence>
<dbReference type="PROSITE" id="PS51318">
    <property type="entry name" value="TAT"/>
    <property type="match status" value="1"/>
</dbReference>
<dbReference type="EMBL" id="JBHSFN010000019">
    <property type="protein sequence ID" value="MFC4589988.1"/>
    <property type="molecule type" value="Genomic_DNA"/>
</dbReference>
<dbReference type="PANTHER" id="PTHR46943">
    <property type="entry name" value="PENTRAXIN-RELATED PROTEIN PTX3"/>
    <property type="match status" value="1"/>
</dbReference>
<keyword evidence="7" id="KW-1185">Reference proteome</keyword>
<feature type="domain" description="LamG-like jellyroll fold" evidence="5">
    <location>
        <begin position="1290"/>
        <end position="1426"/>
    </location>
</feature>
<comment type="caution">
    <text evidence="6">The sequence shown here is derived from an EMBL/GenBank/DDBJ whole genome shotgun (WGS) entry which is preliminary data.</text>
</comment>
<evidence type="ECO:0000256" key="3">
    <source>
        <dbReference type="SAM" id="MobiDB-lite"/>
    </source>
</evidence>
<name>A0ABV9ELI0_9ACTN</name>
<dbReference type="PANTHER" id="PTHR46943:SF1">
    <property type="entry name" value="PENTRAXIN-RELATED PROTEIN PTX3"/>
    <property type="match status" value="1"/>
</dbReference>
<proteinExistence type="predicted"/>
<feature type="region of interest" description="Disordered" evidence="3">
    <location>
        <begin position="41"/>
        <end position="81"/>
    </location>
</feature>
<reference evidence="7" key="1">
    <citation type="journal article" date="2019" name="Int. J. Syst. Evol. Microbiol.">
        <title>The Global Catalogue of Microorganisms (GCM) 10K type strain sequencing project: providing services to taxonomists for standard genome sequencing and annotation.</title>
        <authorList>
            <consortium name="The Broad Institute Genomics Platform"/>
            <consortium name="The Broad Institute Genome Sequencing Center for Infectious Disease"/>
            <person name="Wu L."/>
            <person name="Ma J."/>
        </authorList>
    </citation>
    <scope>NUCLEOTIDE SEQUENCE [LARGE SCALE GENOMIC DNA]</scope>
    <source>
        <strain evidence="7">CCUG 49560</strain>
    </source>
</reference>
<gene>
    <name evidence="6" type="ORF">ACFO8L_28125</name>
</gene>
<dbReference type="SUPFAM" id="SSF49899">
    <property type="entry name" value="Concanavalin A-like lectins/glucanases"/>
    <property type="match status" value="3"/>
</dbReference>
<dbReference type="InterPro" id="IPR013320">
    <property type="entry name" value="ConA-like_dom_sf"/>
</dbReference>
<keyword evidence="2" id="KW-1015">Disulfide bond</keyword>
<protein>
    <submittedName>
        <fullName evidence="6">LamG-like jellyroll fold domain-containing protein</fullName>
    </submittedName>
</protein>
<dbReference type="Pfam" id="PF13385">
    <property type="entry name" value="Laminin_G_3"/>
    <property type="match status" value="3"/>
</dbReference>
<dbReference type="InterPro" id="IPR006311">
    <property type="entry name" value="TAT_signal"/>
</dbReference>
<dbReference type="RefSeq" id="WP_380707760.1">
    <property type="nucleotide sequence ID" value="NZ_JBHSFN010000019.1"/>
</dbReference>
<accession>A0ABV9ELI0</accession>
<dbReference type="InterPro" id="IPR006558">
    <property type="entry name" value="LamG-like"/>
</dbReference>
<evidence type="ECO:0000256" key="4">
    <source>
        <dbReference type="SAM" id="SignalP"/>
    </source>
</evidence>
<dbReference type="Gene3D" id="2.60.120.200">
    <property type="match status" value="3"/>
</dbReference>
<dbReference type="InterPro" id="IPR042837">
    <property type="entry name" value="PTX3"/>
</dbReference>
<feature type="domain" description="LamG-like jellyroll fold" evidence="5">
    <location>
        <begin position="1506"/>
        <end position="1642"/>
    </location>
</feature>
<keyword evidence="1 4" id="KW-0732">Signal</keyword>
<feature type="chain" id="PRO_5046517125" evidence="4">
    <location>
        <begin position="36"/>
        <end position="1652"/>
    </location>
</feature>
<feature type="signal peptide" evidence="4">
    <location>
        <begin position="1"/>
        <end position="35"/>
    </location>
</feature>
<evidence type="ECO:0000256" key="1">
    <source>
        <dbReference type="ARBA" id="ARBA00022729"/>
    </source>
</evidence>
<feature type="domain" description="LamG-like jellyroll fold" evidence="5">
    <location>
        <begin position="1081"/>
        <end position="1220"/>
    </location>
</feature>
<dbReference type="PROSITE" id="PS51257">
    <property type="entry name" value="PROKAR_LIPOPROTEIN"/>
    <property type="match status" value="1"/>
</dbReference>
<dbReference type="SMART" id="SM00560">
    <property type="entry name" value="LamGL"/>
    <property type="match status" value="3"/>
</dbReference>